<dbReference type="OrthoDB" id="9779128at2"/>
<evidence type="ECO:0000313" key="3">
    <source>
        <dbReference type="EMBL" id="TCZ74370.1"/>
    </source>
</evidence>
<feature type="domain" description="RlpA-like protein double-psi beta-barrel" evidence="2">
    <location>
        <begin position="96"/>
        <end position="183"/>
    </location>
</feature>
<comment type="similarity">
    <text evidence="1">Belongs to the RlpA family.</text>
</comment>
<evidence type="ECO:0000256" key="1">
    <source>
        <dbReference type="RuleBase" id="RU003495"/>
    </source>
</evidence>
<proteinExistence type="inferred from homology"/>
<dbReference type="AlphaFoldDB" id="A0A4R4E6G4"/>
<dbReference type="InterPro" id="IPR036908">
    <property type="entry name" value="RlpA-like_sf"/>
</dbReference>
<dbReference type="Pfam" id="PF03330">
    <property type="entry name" value="DPBB_1"/>
    <property type="match status" value="1"/>
</dbReference>
<accession>A0A4R4E6G4</accession>
<gene>
    <name evidence="3" type="ORF">E0486_01730</name>
</gene>
<dbReference type="PANTHER" id="PTHR34183">
    <property type="entry name" value="ENDOLYTIC PEPTIDOGLYCAN TRANSGLYCOSYLASE RLPA"/>
    <property type="match status" value="1"/>
</dbReference>
<evidence type="ECO:0000313" key="4">
    <source>
        <dbReference type="Proteomes" id="UP000295164"/>
    </source>
</evidence>
<dbReference type="Proteomes" id="UP000295164">
    <property type="component" value="Unassembled WGS sequence"/>
</dbReference>
<dbReference type="SUPFAM" id="SSF50685">
    <property type="entry name" value="Barwin-like endoglucanases"/>
    <property type="match status" value="1"/>
</dbReference>
<comment type="caution">
    <text evidence="3">The sequence shown here is derived from an EMBL/GenBank/DDBJ whole genome shotgun (WGS) entry which is preliminary data.</text>
</comment>
<protein>
    <submittedName>
        <fullName evidence="3">Septal ring lytic transglycosylase RlpA family protein</fullName>
    </submittedName>
</protein>
<dbReference type="InterPro" id="IPR012997">
    <property type="entry name" value="RplA"/>
</dbReference>
<keyword evidence="4" id="KW-1185">Reference proteome</keyword>
<dbReference type="Gene3D" id="2.40.40.10">
    <property type="entry name" value="RlpA-like domain"/>
    <property type="match status" value="1"/>
</dbReference>
<dbReference type="CDD" id="cd22268">
    <property type="entry name" value="DPBB_RlpA-like"/>
    <property type="match status" value="1"/>
</dbReference>
<dbReference type="InterPro" id="IPR009009">
    <property type="entry name" value="RlpA-like_DPBB"/>
</dbReference>
<dbReference type="PANTHER" id="PTHR34183:SF8">
    <property type="entry name" value="ENDOLYTIC PEPTIDOGLYCAN TRANSGLYCOSYLASE RLPA-RELATED"/>
    <property type="match status" value="1"/>
</dbReference>
<dbReference type="EMBL" id="SKFH01000002">
    <property type="protein sequence ID" value="TCZ74370.1"/>
    <property type="molecule type" value="Genomic_DNA"/>
</dbReference>
<organism evidence="3 4">
    <name type="scientific">Flaviaesturariibacter aridisoli</name>
    <dbReference type="NCBI Taxonomy" id="2545761"/>
    <lineage>
        <taxon>Bacteria</taxon>
        <taxon>Pseudomonadati</taxon>
        <taxon>Bacteroidota</taxon>
        <taxon>Chitinophagia</taxon>
        <taxon>Chitinophagales</taxon>
        <taxon>Chitinophagaceae</taxon>
        <taxon>Flaviaestuariibacter</taxon>
    </lineage>
</organism>
<reference evidence="3 4" key="1">
    <citation type="submission" date="2019-03" db="EMBL/GenBank/DDBJ databases">
        <authorList>
            <person name="Kim M.K.M."/>
        </authorList>
    </citation>
    <scope>NUCLEOTIDE SEQUENCE [LARGE SCALE GENOMIC DNA]</scope>
    <source>
        <strain evidence="3 4">17J68-15</strain>
    </source>
</reference>
<evidence type="ECO:0000259" key="2">
    <source>
        <dbReference type="Pfam" id="PF03330"/>
    </source>
</evidence>
<sequence length="191" mass="21133">MCRCADRCRCSCAISPWAARLAGWCFTKTSTAKTAACGRPTLPENKPLMRHLILSLLFVLTLTVPAAAQEAPTEQTPPMEEAAPGLRISDLKPLYGIASYYADKFNGRQTANGGIYWSHKLSAACNRVPLGTWIRVTNLRNKRVVIVQVTDRLHPKNKRVVDMSRIAAQRLGYIGLGLTQVKVEILVRRAT</sequence>
<name>A0A4R4E6G4_9BACT</name>
<dbReference type="NCBIfam" id="TIGR00413">
    <property type="entry name" value="rlpA"/>
    <property type="match status" value="1"/>
</dbReference>